<feature type="domain" description="DUF547" evidence="1">
    <location>
        <begin position="46"/>
        <end position="167"/>
    </location>
</feature>
<gene>
    <name evidence="2" type="ORF">Hfx1149_15035</name>
</gene>
<dbReference type="AlphaFoldDB" id="A0A643JTF5"/>
<dbReference type="PANTHER" id="PTHR46361">
    <property type="entry name" value="ELECTRON CARRIER/ PROTEIN DISULFIDE OXIDOREDUCTASE"/>
    <property type="match status" value="1"/>
</dbReference>
<protein>
    <submittedName>
        <fullName evidence="2">DUF547 domain-containing protein</fullName>
    </submittedName>
</protein>
<reference evidence="2" key="1">
    <citation type="submission" date="2019-09" db="EMBL/GenBank/DDBJ databases">
        <title>Genomic analysis of Haloferax sp. CBA1149.</title>
        <authorList>
            <person name="Roh S.W."/>
        </authorList>
    </citation>
    <scope>NUCLEOTIDE SEQUENCE</scope>
    <source>
        <strain evidence="2">CBA1149</strain>
    </source>
</reference>
<dbReference type="PANTHER" id="PTHR46361:SF3">
    <property type="entry name" value="ELECTRON CARRIER_ PROTEIN DISULFIDE OXIDOREDUCTASE"/>
    <property type="match status" value="1"/>
</dbReference>
<evidence type="ECO:0000313" key="2">
    <source>
        <dbReference type="EMBL" id="KAB1185369.1"/>
    </source>
</evidence>
<name>A0A643JTF5_9EURY</name>
<proteinExistence type="predicted"/>
<dbReference type="Pfam" id="PF04784">
    <property type="entry name" value="DUF547"/>
    <property type="match status" value="1"/>
</dbReference>
<evidence type="ECO:0000259" key="1">
    <source>
        <dbReference type="Pfam" id="PF04784"/>
    </source>
</evidence>
<comment type="caution">
    <text evidence="2">The sequence shown here is derived from an EMBL/GenBank/DDBJ whole genome shotgun (WGS) entry which is preliminary data.</text>
</comment>
<dbReference type="InterPro" id="IPR006869">
    <property type="entry name" value="DUF547"/>
</dbReference>
<dbReference type="RefSeq" id="WP_151139540.1">
    <property type="nucleotide sequence ID" value="NZ_VZUS01000004.1"/>
</dbReference>
<dbReference type="EMBL" id="VZUS01000004">
    <property type="protein sequence ID" value="KAB1185369.1"/>
    <property type="molecule type" value="Genomic_DNA"/>
</dbReference>
<accession>A0A643JTF5</accession>
<organism evidence="2">
    <name type="scientific">Haloferax sp. CBA1149</name>
    <dbReference type="NCBI Taxonomy" id="2650753"/>
    <lineage>
        <taxon>Archaea</taxon>
        <taxon>Methanobacteriati</taxon>
        <taxon>Methanobacteriota</taxon>
        <taxon>Stenosarchaea group</taxon>
        <taxon>Halobacteria</taxon>
        <taxon>Halobacteriales</taxon>
        <taxon>Haloferacaceae</taxon>
        <taxon>Haloferax</taxon>
    </lineage>
</organism>
<sequence length="234" mass="26902">MSSLSTPTDLSSEFLNAVKRGEDSEQYRAELATVDSAQLPPAEQPNTATAFWVNVYNAFVQRDLKSDPSLYESKRRFFGQRRHAIAGTDLSLDDIEHGILRSSKWKYGLGYVPRPFASEFEREHRLPTVDPRIHFALNCGAESCPPIAAYSANALDSELETSTASFLQQSSRYDRETDSVWVTRLFVYYRGDFGGRSGIYDILERYDVIDEGERPRVRYDTYDWTLHRGMYRNH</sequence>